<dbReference type="PANTHER" id="PTHR40370">
    <property type="entry name" value="EXPRESSED PROTEIN"/>
    <property type="match status" value="1"/>
</dbReference>
<proteinExistence type="predicted"/>
<dbReference type="SUPFAM" id="SSF55961">
    <property type="entry name" value="Bet v1-like"/>
    <property type="match status" value="1"/>
</dbReference>
<reference evidence="2 3" key="1">
    <citation type="submission" date="2020-12" db="EMBL/GenBank/DDBJ databases">
        <title>Effect of drift, selection, and recombination on the evolution of hybrid genomes in Candida yeast pathogens.</title>
        <authorList>
            <person name="Mixao V."/>
            <person name="Ksiezopolska E."/>
            <person name="Saus E."/>
            <person name="Boekhout T."/>
            <person name="Gacser A."/>
            <person name="Gabaldon T."/>
        </authorList>
    </citation>
    <scope>NUCLEOTIDE SEQUENCE [LARGE SCALE GENOMIC DNA]</scope>
    <source>
        <strain evidence="2 3">BP57</strain>
    </source>
</reference>
<evidence type="ECO:0000313" key="2">
    <source>
        <dbReference type="EMBL" id="KAG5419891.1"/>
    </source>
</evidence>
<comment type="caution">
    <text evidence="2">The sequence shown here is derived from an EMBL/GenBank/DDBJ whole genome shotgun (WGS) entry which is preliminary data.</text>
</comment>
<accession>A0A8H7ZH49</accession>
<dbReference type="RefSeq" id="XP_067549007.1">
    <property type="nucleotide sequence ID" value="XM_067690553.1"/>
</dbReference>
<dbReference type="GeneID" id="93650400"/>
<protein>
    <recommendedName>
        <fullName evidence="1">DUF3074 domain-containing protein</fullName>
    </recommendedName>
</protein>
<feature type="domain" description="DUF3074" evidence="1">
    <location>
        <begin position="55"/>
        <end position="214"/>
    </location>
</feature>
<dbReference type="EMBL" id="JAEOAQ010000002">
    <property type="protein sequence ID" value="KAG5419891.1"/>
    <property type="molecule type" value="Genomic_DNA"/>
</dbReference>
<name>A0A8H7ZH49_9ASCO</name>
<gene>
    <name evidence="2" type="ORF">I9W82_001771</name>
</gene>
<organism evidence="2 3">
    <name type="scientific">Candida metapsilosis</name>
    <dbReference type="NCBI Taxonomy" id="273372"/>
    <lineage>
        <taxon>Eukaryota</taxon>
        <taxon>Fungi</taxon>
        <taxon>Dikarya</taxon>
        <taxon>Ascomycota</taxon>
        <taxon>Saccharomycotina</taxon>
        <taxon>Pichiomycetes</taxon>
        <taxon>Debaryomycetaceae</taxon>
        <taxon>Candida/Lodderomyces clade</taxon>
        <taxon>Candida</taxon>
    </lineage>
</organism>
<dbReference type="Proteomes" id="UP000669133">
    <property type="component" value="Unassembled WGS sequence"/>
</dbReference>
<dbReference type="Pfam" id="PF11274">
    <property type="entry name" value="DUF3074"/>
    <property type="match status" value="1"/>
</dbReference>
<evidence type="ECO:0000259" key="1">
    <source>
        <dbReference type="Pfam" id="PF11274"/>
    </source>
</evidence>
<dbReference type="AlphaFoldDB" id="A0A8H7ZH49"/>
<sequence length="224" mass="25245">MQFKQYSADTPRQTLLTDAEQILKSVPNWKAGKTYYEHTKHVTNTCHDTINGNYWCARHSILKDIPIDKFKSAIIGTTEVGFTHSNHEPHYVHEIESMQVTNIKTYEDNGWSFTIHAVYNFGFPLKKRSFNELVHTYVYNDRAIVVSVPIAGEIEGVLGSYVSVEEIKWGDGADSVEWTVATTSKAGGFIPDWVTKLSIGGAIAKDVPNVLAYIESKEFLVRVD</sequence>
<keyword evidence="3" id="KW-1185">Reference proteome</keyword>
<dbReference type="OrthoDB" id="6423603at2759"/>
<evidence type="ECO:0000313" key="3">
    <source>
        <dbReference type="Proteomes" id="UP000669133"/>
    </source>
</evidence>
<dbReference type="PANTHER" id="PTHR40370:SF1">
    <property type="entry name" value="DUF3074 DOMAIN-CONTAINING PROTEIN"/>
    <property type="match status" value="1"/>
</dbReference>
<dbReference type="InterPro" id="IPR024500">
    <property type="entry name" value="DUF3074"/>
</dbReference>